<protein>
    <submittedName>
        <fullName evidence="2">Uncharacterized protein</fullName>
    </submittedName>
</protein>
<keyword evidence="1" id="KW-1133">Transmembrane helix</keyword>
<proteinExistence type="predicted"/>
<accession>A0A7C4LLS9</accession>
<keyword evidence="1" id="KW-0472">Membrane</keyword>
<evidence type="ECO:0000256" key="1">
    <source>
        <dbReference type="SAM" id="Phobius"/>
    </source>
</evidence>
<organism evidence="2">
    <name type="scientific">Schlesneria paludicola</name>
    <dbReference type="NCBI Taxonomy" id="360056"/>
    <lineage>
        <taxon>Bacteria</taxon>
        <taxon>Pseudomonadati</taxon>
        <taxon>Planctomycetota</taxon>
        <taxon>Planctomycetia</taxon>
        <taxon>Planctomycetales</taxon>
        <taxon>Planctomycetaceae</taxon>
        <taxon>Schlesneria</taxon>
    </lineage>
</organism>
<feature type="transmembrane region" description="Helical" evidence="1">
    <location>
        <begin position="12"/>
        <end position="33"/>
    </location>
</feature>
<evidence type="ECO:0000313" key="2">
    <source>
        <dbReference type="EMBL" id="HGT38217.1"/>
    </source>
</evidence>
<reference evidence="2" key="1">
    <citation type="journal article" date="2020" name="mSystems">
        <title>Genome- and Community-Level Interaction Insights into Carbon Utilization and Element Cycling Functions of Hydrothermarchaeota in Hydrothermal Sediment.</title>
        <authorList>
            <person name="Zhou Z."/>
            <person name="Liu Y."/>
            <person name="Xu W."/>
            <person name="Pan J."/>
            <person name="Luo Z.H."/>
            <person name="Li M."/>
        </authorList>
    </citation>
    <scope>NUCLEOTIDE SEQUENCE [LARGE SCALE GENOMIC DNA]</scope>
    <source>
        <strain evidence="2">SpSt-508</strain>
    </source>
</reference>
<comment type="caution">
    <text evidence="2">The sequence shown here is derived from an EMBL/GenBank/DDBJ whole genome shotgun (WGS) entry which is preliminary data.</text>
</comment>
<keyword evidence="1" id="KW-0812">Transmembrane</keyword>
<sequence length="83" mass="8877">MSSDRSRDTLPAGTYIALLGLILVSLLLIGLAAMVAPHVLGIFLVLGLFCGAVAFHYLAWGWWLPRVLERAEQADAPPSTSEG</sequence>
<feature type="transmembrane region" description="Helical" evidence="1">
    <location>
        <begin position="39"/>
        <end position="60"/>
    </location>
</feature>
<dbReference type="EMBL" id="DSVQ01000006">
    <property type="protein sequence ID" value="HGT38217.1"/>
    <property type="molecule type" value="Genomic_DNA"/>
</dbReference>
<name>A0A7C4LLS9_9PLAN</name>
<dbReference type="AlphaFoldDB" id="A0A7C4LLS9"/>
<gene>
    <name evidence="2" type="ORF">ENS64_02970</name>
</gene>